<gene>
    <name evidence="3" type="ORF">EV356DRAFT_509723</name>
</gene>
<feature type="chain" id="PRO_5025433530" evidence="2">
    <location>
        <begin position="19"/>
        <end position="377"/>
    </location>
</feature>
<keyword evidence="4" id="KW-1185">Reference proteome</keyword>
<dbReference type="OrthoDB" id="3942428at2759"/>
<sequence>MFFNYLVLIAAFNTVVLAKSFATLTTHARPASHISRRTVHASKPTSHLTNSTANHPKSTPKPTPSCVLQNEDPDQNINTRYCICDETKTLPLLTLADSSDESSSCHYKAIPTQKNATIHPTTTALGSIQTNSKLCQICSPIGPYADSCTSMSNCFPQTPEATVQVGSSPVHVGTLTGDKLYSSISNAIETICPTVSQTESKTSCATDSVSIDNIDYVSGGFLSKGSLVVKVDSSAYNETSLRDAMIRSAALTAQHSTTGNNCYSQSYTVEELMRLDRRDHPYPVQEKMTMCNAASFAGVQYYSEFWRTAPEPGSTDYIDASWEFETGPMDNFACDFLEELISALGIIQPEFAVGATRLAKAVDAVCEKAMEHVDGSS</sequence>
<dbReference type="EMBL" id="ML991778">
    <property type="protein sequence ID" value="KAF2237832.1"/>
    <property type="molecule type" value="Genomic_DNA"/>
</dbReference>
<feature type="signal peptide" evidence="2">
    <location>
        <begin position="1"/>
        <end position="18"/>
    </location>
</feature>
<dbReference type="Proteomes" id="UP000800092">
    <property type="component" value="Unassembled WGS sequence"/>
</dbReference>
<protein>
    <submittedName>
        <fullName evidence="3">Uncharacterized protein</fullName>
    </submittedName>
</protein>
<dbReference type="AlphaFoldDB" id="A0A6A6HIX8"/>
<evidence type="ECO:0000256" key="2">
    <source>
        <dbReference type="SAM" id="SignalP"/>
    </source>
</evidence>
<accession>A0A6A6HIX8</accession>
<feature type="compositionally biased region" description="Polar residues" evidence="1">
    <location>
        <begin position="43"/>
        <end position="57"/>
    </location>
</feature>
<organism evidence="3 4">
    <name type="scientific">Viridothelium virens</name>
    <name type="common">Speckled blister lichen</name>
    <name type="synonym">Trypethelium virens</name>
    <dbReference type="NCBI Taxonomy" id="1048519"/>
    <lineage>
        <taxon>Eukaryota</taxon>
        <taxon>Fungi</taxon>
        <taxon>Dikarya</taxon>
        <taxon>Ascomycota</taxon>
        <taxon>Pezizomycotina</taxon>
        <taxon>Dothideomycetes</taxon>
        <taxon>Dothideomycetes incertae sedis</taxon>
        <taxon>Trypetheliales</taxon>
        <taxon>Trypetheliaceae</taxon>
        <taxon>Viridothelium</taxon>
    </lineage>
</organism>
<name>A0A6A6HIX8_VIRVR</name>
<feature type="region of interest" description="Disordered" evidence="1">
    <location>
        <begin position="32"/>
        <end position="70"/>
    </location>
</feature>
<evidence type="ECO:0000256" key="1">
    <source>
        <dbReference type="SAM" id="MobiDB-lite"/>
    </source>
</evidence>
<reference evidence="3" key="1">
    <citation type="journal article" date="2020" name="Stud. Mycol.">
        <title>101 Dothideomycetes genomes: a test case for predicting lifestyles and emergence of pathogens.</title>
        <authorList>
            <person name="Haridas S."/>
            <person name="Albert R."/>
            <person name="Binder M."/>
            <person name="Bloem J."/>
            <person name="Labutti K."/>
            <person name="Salamov A."/>
            <person name="Andreopoulos B."/>
            <person name="Baker S."/>
            <person name="Barry K."/>
            <person name="Bills G."/>
            <person name="Bluhm B."/>
            <person name="Cannon C."/>
            <person name="Castanera R."/>
            <person name="Culley D."/>
            <person name="Daum C."/>
            <person name="Ezra D."/>
            <person name="Gonzalez J."/>
            <person name="Henrissat B."/>
            <person name="Kuo A."/>
            <person name="Liang C."/>
            <person name="Lipzen A."/>
            <person name="Lutzoni F."/>
            <person name="Magnuson J."/>
            <person name="Mondo S."/>
            <person name="Nolan M."/>
            <person name="Ohm R."/>
            <person name="Pangilinan J."/>
            <person name="Park H.-J."/>
            <person name="Ramirez L."/>
            <person name="Alfaro M."/>
            <person name="Sun H."/>
            <person name="Tritt A."/>
            <person name="Yoshinaga Y."/>
            <person name="Zwiers L.-H."/>
            <person name="Turgeon B."/>
            <person name="Goodwin S."/>
            <person name="Spatafora J."/>
            <person name="Crous P."/>
            <person name="Grigoriev I."/>
        </authorList>
    </citation>
    <scope>NUCLEOTIDE SEQUENCE</scope>
    <source>
        <strain evidence="3">Tuck. ex Michener</strain>
    </source>
</reference>
<evidence type="ECO:0000313" key="3">
    <source>
        <dbReference type="EMBL" id="KAF2237832.1"/>
    </source>
</evidence>
<evidence type="ECO:0000313" key="4">
    <source>
        <dbReference type="Proteomes" id="UP000800092"/>
    </source>
</evidence>
<proteinExistence type="predicted"/>
<keyword evidence="2" id="KW-0732">Signal</keyword>